<keyword evidence="3" id="KW-1185">Reference proteome</keyword>
<dbReference type="Proteomes" id="UP001589738">
    <property type="component" value="Unassembled WGS sequence"/>
</dbReference>
<dbReference type="RefSeq" id="WP_340901991.1">
    <property type="nucleotide sequence ID" value="NZ_JBHLUU010000120.1"/>
</dbReference>
<evidence type="ECO:0000313" key="3">
    <source>
        <dbReference type="Proteomes" id="UP001589738"/>
    </source>
</evidence>
<name>A0ABV6KVI0_9BACI</name>
<sequence>MKKSTFSKIAWSYITLVSVALVIYLFKVQENGYINPVGQKDNILWFIILLAVGLVLLGVMMAATKTDKEGRIDSKTILGGLVIACFFLVWRVGMVIF</sequence>
<keyword evidence="1" id="KW-1133">Transmembrane helix</keyword>
<accession>A0ABV6KVI0</accession>
<proteinExistence type="predicted"/>
<dbReference type="EMBL" id="JBHLUU010000120">
    <property type="protein sequence ID" value="MFC0477330.1"/>
    <property type="molecule type" value="Genomic_DNA"/>
</dbReference>
<comment type="caution">
    <text evidence="2">The sequence shown here is derived from an EMBL/GenBank/DDBJ whole genome shotgun (WGS) entry which is preliminary data.</text>
</comment>
<protein>
    <submittedName>
        <fullName evidence="2">Uncharacterized protein</fullName>
    </submittedName>
</protein>
<feature type="transmembrane region" description="Helical" evidence="1">
    <location>
        <begin position="43"/>
        <end position="64"/>
    </location>
</feature>
<keyword evidence="1" id="KW-0812">Transmembrane</keyword>
<feature type="transmembrane region" description="Helical" evidence="1">
    <location>
        <begin position="76"/>
        <end position="96"/>
    </location>
</feature>
<evidence type="ECO:0000313" key="2">
    <source>
        <dbReference type="EMBL" id="MFC0477330.1"/>
    </source>
</evidence>
<keyword evidence="1" id="KW-0472">Membrane</keyword>
<evidence type="ECO:0000256" key="1">
    <source>
        <dbReference type="SAM" id="Phobius"/>
    </source>
</evidence>
<organism evidence="2 3">
    <name type="scientific">Robertmurraya beringensis</name>
    <dbReference type="NCBI Taxonomy" id="641660"/>
    <lineage>
        <taxon>Bacteria</taxon>
        <taxon>Bacillati</taxon>
        <taxon>Bacillota</taxon>
        <taxon>Bacilli</taxon>
        <taxon>Bacillales</taxon>
        <taxon>Bacillaceae</taxon>
        <taxon>Robertmurraya</taxon>
    </lineage>
</organism>
<reference evidence="2 3" key="1">
    <citation type="submission" date="2024-09" db="EMBL/GenBank/DDBJ databases">
        <authorList>
            <person name="Sun Q."/>
            <person name="Mori K."/>
        </authorList>
    </citation>
    <scope>NUCLEOTIDE SEQUENCE [LARGE SCALE GENOMIC DNA]</scope>
    <source>
        <strain evidence="2 3">CGMCC 1.9126</strain>
    </source>
</reference>
<gene>
    <name evidence="2" type="ORF">ACFFHF_19220</name>
</gene>
<feature type="transmembrane region" description="Helical" evidence="1">
    <location>
        <begin position="9"/>
        <end position="28"/>
    </location>
</feature>